<dbReference type="AlphaFoldDB" id="A0A098C269"/>
<dbReference type="InterPro" id="IPR052916">
    <property type="entry name" value="Type-I_RE_MTase_Subunit"/>
</dbReference>
<dbReference type="GO" id="GO:0032259">
    <property type="term" value="P:methylation"/>
    <property type="evidence" value="ECO:0007669"/>
    <property type="project" value="UniProtKB-KW"/>
</dbReference>
<protein>
    <submittedName>
        <fullName evidence="4">Putative N-6 DNA methylase</fullName>
    </submittedName>
</protein>
<comment type="similarity">
    <text evidence="1">Belongs to the N(4)/N(6)-methyltransferase family.</text>
</comment>
<sequence length="590" mass="67886">MTKETRDGYIIDFISGQEVKETPEEIEAVQVFARQLVEDYGYPKDHIQTRPQFRVKVRPSDTKKEYPVDIAVFPNDKKQEDDIYIIVECKKKNRKDGKTQLQDYLRFSKAFLGVWFNGDERLFLRKVEKDGRIEFEEIPNIPQFGQRVEDIGKFRRKDLKPTHNLKATFKAIRNHLAANTVGATRDEVLAQQLINLIFCKIYDERFTEPNDIVTFRAGVDEEAKDIKERILDLFDKVKRKYKEVLDDSDTITLDANSVAYVVGELQNYCLIEAERDIIADAFETFIGHALKGGQGQFFTPRNVVKMMVDILDPDDEDLIIDPACGSGGFLIEALRHVWRKLDAEGEKYHWNKSNLQEEKMEVALNKIRGIDKDYFLSKVAKAYMAIIGDGKSGIFCEDSLEVPNNWGTMTKTKIHLGDFSVLLTNPPFGSKIPVRGEDKLKQFELGHKWKQDKKTGNWEKGKLKDKEAPQILFIERCLQLLKDGGRMAIVLPDGIYGNNQLGYIRKFIMKRARIVAVIDIPIETFQPNTGTKTSILILQKMSKLPSDYPVFMAIAESCGHDRRGNPKEDDDISKIADEFKKWAKENKFTF</sequence>
<proteinExistence type="inferred from homology"/>
<dbReference type="EMBL" id="LN515532">
    <property type="protein sequence ID" value="CEA17000.1"/>
    <property type="molecule type" value="Genomic_DNA"/>
</dbReference>
<keyword evidence="4" id="KW-0808">Transferase</keyword>
<feature type="domain" description="Type I restriction enzyme R protein N-terminal" evidence="3">
    <location>
        <begin position="30"/>
        <end position="142"/>
    </location>
</feature>
<name>A0A098C269_9BACT</name>
<dbReference type="REBASE" id="94688">
    <property type="entry name" value="M.Psp385ORF2273P"/>
</dbReference>
<evidence type="ECO:0000313" key="5">
    <source>
        <dbReference type="Proteomes" id="UP000032417"/>
    </source>
</evidence>
<keyword evidence="5" id="KW-1185">Reference proteome</keyword>
<gene>
    <name evidence="4" type="ORF">ING2E5B_2273</name>
</gene>
<dbReference type="KEGG" id="pbt:ING2E5B_2273"/>
<dbReference type="PRINTS" id="PR00507">
    <property type="entry name" value="N12N6MTFRASE"/>
</dbReference>
<dbReference type="HOGENOM" id="CLU_008343_0_2_10"/>
<dbReference type="InterPro" id="IPR003356">
    <property type="entry name" value="DNA_methylase_A-5"/>
</dbReference>
<feature type="domain" description="DNA methylase adenine-specific" evidence="2">
    <location>
        <begin position="274"/>
        <end position="589"/>
    </location>
</feature>
<dbReference type="Proteomes" id="UP000032417">
    <property type="component" value="Chromosome 1"/>
</dbReference>
<dbReference type="GO" id="GO:0003677">
    <property type="term" value="F:DNA binding"/>
    <property type="evidence" value="ECO:0007669"/>
    <property type="project" value="InterPro"/>
</dbReference>
<keyword evidence="4" id="KW-0489">Methyltransferase</keyword>
<accession>A0A098C269</accession>
<dbReference type="PANTHER" id="PTHR42998">
    <property type="entry name" value="TYPE I RESTRICTION ENZYME HINDVIIP M PROTEIN-RELATED"/>
    <property type="match status" value="1"/>
</dbReference>
<dbReference type="InterPro" id="IPR029063">
    <property type="entry name" value="SAM-dependent_MTases_sf"/>
</dbReference>
<evidence type="ECO:0000259" key="2">
    <source>
        <dbReference type="Pfam" id="PF02384"/>
    </source>
</evidence>
<evidence type="ECO:0000256" key="1">
    <source>
        <dbReference type="ARBA" id="ARBA00006594"/>
    </source>
</evidence>
<dbReference type="Pfam" id="PF02384">
    <property type="entry name" value="N6_Mtase"/>
    <property type="match status" value="1"/>
</dbReference>
<dbReference type="InterPro" id="IPR029464">
    <property type="entry name" value="HSDR_N"/>
</dbReference>
<dbReference type="GO" id="GO:0008170">
    <property type="term" value="F:N-methyltransferase activity"/>
    <property type="evidence" value="ECO:0007669"/>
    <property type="project" value="InterPro"/>
</dbReference>
<dbReference type="PANTHER" id="PTHR42998:SF1">
    <property type="entry name" value="TYPE I RESTRICTION ENZYME HINDI METHYLASE SUBUNIT"/>
    <property type="match status" value="1"/>
</dbReference>
<dbReference type="STRING" id="1562970.ING2E5B_2273"/>
<evidence type="ECO:0000313" key="4">
    <source>
        <dbReference type="EMBL" id="CEA17000.1"/>
    </source>
</evidence>
<dbReference type="PATRIC" id="fig|1562970.3.peg.2246"/>
<dbReference type="SUPFAM" id="SSF53335">
    <property type="entry name" value="S-adenosyl-L-methionine-dependent methyltransferases"/>
    <property type="match status" value="1"/>
</dbReference>
<evidence type="ECO:0000259" key="3">
    <source>
        <dbReference type="Pfam" id="PF13588"/>
    </source>
</evidence>
<reference evidence="4 5" key="1">
    <citation type="submission" date="2014-08" db="EMBL/GenBank/DDBJ databases">
        <authorList>
            <person name="Wibberg D."/>
        </authorList>
    </citation>
    <scope>NUCLEOTIDE SEQUENCE [LARGE SCALE GENOMIC DNA]</scope>
    <source>
        <strain evidence="5">ING2-E5B</strain>
    </source>
</reference>
<dbReference type="Pfam" id="PF13588">
    <property type="entry name" value="HSDR_N_2"/>
    <property type="match status" value="1"/>
</dbReference>
<organism evidence="4 5">
    <name type="scientific">Fermentimonas caenicola</name>
    <dbReference type="NCBI Taxonomy" id="1562970"/>
    <lineage>
        <taxon>Bacteria</taxon>
        <taxon>Pseudomonadati</taxon>
        <taxon>Bacteroidota</taxon>
        <taxon>Bacteroidia</taxon>
        <taxon>Bacteroidales</taxon>
        <taxon>Dysgonomonadaceae</taxon>
        <taxon>Fermentimonas</taxon>
    </lineage>
</organism>
<dbReference type="Gene3D" id="3.40.50.150">
    <property type="entry name" value="Vaccinia Virus protein VP39"/>
    <property type="match status" value="1"/>
</dbReference>